<dbReference type="RefSeq" id="WP_091858627.1">
    <property type="nucleotide sequence ID" value="NZ_FNBZ01000005.1"/>
</dbReference>
<dbReference type="Proteomes" id="UP000199468">
    <property type="component" value="Unassembled WGS sequence"/>
</dbReference>
<protein>
    <submittedName>
        <fullName evidence="5">D-cysteine desulfhydrase/L-cysteate sulfo-lyase</fullName>
    </submittedName>
</protein>
<dbReference type="EMBL" id="FNBZ01000005">
    <property type="protein sequence ID" value="SDG82183.1"/>
    <property type="molecule type" value="Genomic_DNA"/>
</dbReference>
<comment type="cofactor">
    <cofactor evidence="1">
        <name>pyridoxal 5'-phosphate</name>
        <dbReference type="ChEBI" id="CHEBI:597326"/>
    </cofactor>
</comment>
<evidence type="ECO:0000256" key="3">
    <source>
        <dbReference type="ARBA" id="ARBA00022898"/>
    </source>
</evidence>
<accession>A0ABY0P819</accession>
<comment type="similarity">
    <text evidence="2">Belongs to the ACC deaminase/D-cysteine desulfhydrase family.</text>
</comment>
<dbReference type="NCBIfam" id="TIGR01275">
    <property type="entry name" value="ACC_deam_rel"/>
    <property type="match status" value="1"/>
</dbReference>
<comment type="caution">
    <text evidence="5">The sequence shown here is derived from an EMBL/GenBank/DDBJ whole genome shotgun (WGS) entry which is preliminary data.</text>
</comment>
<dbReference type="SUPFAM" id="SSF53686">
    <property type="entry name" value="Tryptophan synthase beta subunit-like PLP-dependent enzymes"/>
    <property type="match status" value="1"/>
</dbReference>
<dbReference type="InterPro" id="IPR001926">
    <property type="entry name" value="TrpB-like_PALP"/>
</dbReference>
<keyword evidence="6" id="KW-1185">Reference proteome</keyword>
<feature type="domain" description="Tryptophan synthase beta chain-like PALP" evidence="4">
    <location>
        <begin position="8"/>
        <end position="319"/>
    </location>
</feature>
<dbReference type="PANTHER" id="PTHR43780:SF2">
    <property type="entry name" value="1-AMINOCYCLOPROPANE-1-CARBOXYLATE DEAMINASE-RELATED"/>
    <property type="match status" value="1"/>
</dbReference>
<reference evidence="5 6" key="1">
    <citation type="submission" date="2016-10" db="EMBL/GenBank/DDBJ databases">
        <authorList>
            <person name="Varghese N."/>
            <person name="Submissions S."/>
        </authorList>
    </citation>
    <scope>NUCLEOTIDE SEQUENCE [LARGE SCALE GENOMIC DNA]</scope>
    <source>
        <strain evidence="5 6">DSM 26672</strain>
    </source>
</reference>
<proteinExistence type="inferred from homology"/>
<evidence type="ECO:0000259" key="4">
    <source>
        <dbReference type="Pfam" id="PF00291"/>
    </source>
</evidence>
<keyword evidence="3" id="KW-0663">Pyridoxal phosphate</keyword>
<organism evidence="5 6">
    <name type="scientific">Bosea robiniae</name>
    <dbReference type="NCBI Taxonomy" id="1036780"/>
    <lineage>
        <taxon>Bacteria</taxon>
        <taxon>Pseudomonadati</taxon>
        <taxon>Pseudomonadota</taxon>
        <taxon>Alphaproteobacteria</taxon>
        <taxon>Hyphomicrobiales</taxon>
        <taxon>Boseaceae</taxon>
        <taxon>Bosea</taxon>
    </lineage>
</organism>
<dbReference type="InterPro" id="IPR036052">
    <property type="entry name" value="TrpB-like_PALP_sf"/>
</dbReference>
<evidence type="ECO:0000256" key="2">
    <source>
        <dbReference type="ARBA" id="ARBA00008639"/>
    </source>
</evidence>
<dbReference type="InterPro" id="IPR027278">
    <property type="entry name" value="ACCD_DCysDesulf"/>
</dbReference>
<sequence>MTRPETIRLALLPTPFEQLPRLSQALAREDKGPSIWMKRDDCTGFAGGGNKVRKLEYLVAEALKQGADTLVTMGAIQSNHARQTAAAAARNGLACVLLLTDSVANRSESYRTNGNWLLDQIFGAEIRLLPAGGDATAIANEAVSGLTAQGKRPYFIPVGGSNALGSLAYRDALLELAGQAKADGIGIDHIVVPTGSGGTHAGILAGVEDAGLGCRVRGVSVSRSSEQAGAIVSGLVNDIYALEGRQRGQQVALEIDDSQVGPGYGQPTPAMIEAVELVARTEGILLDPVYTGKAMAGLVALVRGGTIGPDETVVFWHTGGAPGLYAYPEVFQG</sequence>
<dbReference type="PANTHER" id="PTHR43780">
    <property type="entry name" value="1-AMINOCYCLOPROPANE-1-CARBOXYLATE DEAMINASE-RELATED"/>
    <property type="match status" value="1"/>
</dbReference>
<dbReference type="Pfam" id="PF00291">
    <property type="entry name" value="PALP"/>
    <property type="match status" value="1"/>
</dbReference>
<name>A0ABY0P819_9HYPH</name>
<gene>
    <name evidence="5" type="ORF">SAMN05421844_105366</name>
</gene>
<evidence type="ECO:0000313" key="5">
    <source>
        <dbReference type="EMBL" id="SDG82183.1"/>
    </source>
</evidence>
<evidence type="ECO:0000313" key="6">
    <source>
        <dbReference type="Proteomes" id="UP000199468"/>
    </source>
</evidence>
<dbReference type="InterPro" id="IPR005966">
    <property type="entry name" value="D-Cys_desShydrase"/>
</dbReference>
<dbReference type="PIRSF" id="PIRSF006278">
    <property type="entry name" value="ACCD_DCysDesulf"/>
    <property type="match status" value="1"/>
</dbReference>
<dbReference type="Gene3D" id="3.40.50.1100">
    <property type="match status" value="2"/>
</dbReference>
<evidence type="ECO:0000256" key="1">
    <source>
        <dbReference type="ARBA" id="ARBA00001933"/>
    </source>
</evidence>